<evidence type="ECO:0000313" key="4">
    <source>
        <dbReference type="EMBL" id="AUW30753.1"/>
    </source>
</evidence>
<dbReference type="GO" id="GO:0005634">
    <property type="term" value="C:nucleus"/>
    <property type="evidence" value="ECO:0007669"/>
    <property type="project" value="UniProtKB-SubCell"/>
</dbReference>
<reference evidence="3" key="1">
    <citation type="submission" date="2016-05" db="EMBL/GenBank/DDBJ databases">
        <title>Lichen genome sequencing reveals its rich biosynthetic potential.</title>
        <authorList>
            <person name="Bertrand R.L."/>
            <person name="Abdel-Hameed M."/>
            <person name="Sorensen J.L."/>
        </authorList>
    </citation>
    <scope>NUCLEOTIDE SEQUENCE</scope>
</reference>
<dbReference type="GO" id="GO:0003700">
    <property type="term" value="F:DNA-binding transcription factor activity"/>
    <property type="evidence" value="ECO:0007669"/>
    <property type="project" value="TreeGrafter"/>
</dbReference>
<dbReference type="PANTHER" id="PTHR37534">
    <property type="entry name" value="TRANSCRIPTIONAL ACTIVATOR PROTEIN UGA3"/>
    <property type="match status" value="1"/>
</dbReference>
<dbReference type="EMBL" id="MG777471">
    <property type="protein sequence ID" value="AUW30753.1"/>
    <property type="molecule type" value="Genomic_DNA"/>
</dbReference>
<dbReference type="GO" id="GO:0000976">
    <property type="term" value="F:transcription cis-regulatory region binding"/>
    <property type="evidence" value="ECO:0007669"/>
    <property type="project" value="TreeGrafter"/>
</dbReference>
<dbReference type="PANTHER" id="PTHR37534:SF49">
    <property type="entry name" value="LYSINE BIOSYNTHESIS REGULATORY PROTEIN LYS14"/>
    <property type="match status" value="1"/>
</dbReference>
<comment type="subcellular location">
    <subcellularLocation>
        <location evidence="1">Nucleus</location>
    </subcellularLocation>
</comment>
<evidence type="ECO:0000313" key="3">
    <source>
        <dbReference type="EMBL" id="ANM86603.1"/>
    </source>
</evidence>
<evidence type="ECO:0000256" key="1">
    <source>
        <dbReference type="ARBA" id="ARBA00004123"/>
    </source>
</evidence>
<dbReference type="AlphaFoldDB" id="A0A1Z1CCS1"/>
<name>A0A1Z1CCS1_CLAUC</name>
<organism evidence="3">
    <name type="scientific">Cladonia uncialis subsp. uncialis</name>
    <dbReference type="NCBI Taxonomy" id="180999"/>
    <lineage>
        <taxon>Eukaryota</taxon>
        <taxon>Fungi</taxon>
        <taxon>Dikarya</taxon>
        <taxon>Ascomycota</taxon>
        <taxon>Pezizomycotina</taxon>
        <taxon>Lecanoromycetes</taxon>
        <taxon>OSLEUM clade</taxon>
        <taxon>Lecanoromycetidae</taxon>
        <taxon>Lecanorales</taxon>
        <taxon>Lecanorineae</taxon>
        <taxon>Cladoniaceae</taxon>
        <taxon>Cladonia</taxon>
    </lineage>
</organism>
<dbReference type="EMBL" id="KX264279">
    <property type="protein sequence ID" value="ANM86603.1"/>
    <property type="molecule type" value="Genomic_DNA"/>
</dbReference>
<proteinExistence type="predicted"/>
<reference evidence="4" key="2">
    <citation type="submission" date="2017-12" db="EMBL/GenBank/DDBJ databases">
        <title>Genome Sequencing Reveals a Rich Biosynthetic Potential.</title>
        <authorList>
            <person name="Bertrand R.L."/>
            <person name="Abdel-Hameed M.E."/>
            <person name="Sorensen J.L."/>
        </authorList>
    </citation>
    <scope>NUCLEOTIDE SEQUENCE</scope>
</reference>
<sequence>MDTRLCKVMNAVSDAQQHLSSLSDYDHLECIYIDRMLAKVVDLPTDSKQKNTRRNLQMIRDWMTTDGPGVVLLEALGQLYWRLADLNSKDFEILKQSLGQQQSYLALVRDPKSITLVMQRVKCIQESKFNAFDLFIQELAIDNSPQIFCSAEATEPINEKFESTIWCLNAPISPNIGNPNLPKNDLEHVLIDFYINCLCPRQTLDTKSNSYVNFLTIAGHTPSTTFAILSLSASYIKDCLMSDSERYQQADHFYALKAVQALGIELRNQESIEGCLATGMLLVHHDIVNEIPELGICWTCHINMLDMLPERDFLVDSGPADFLQYQLILARTALSISRMQDTWPRSTKPTNATLNYVDMESQRICGLLGLSQELLSLIESTTALVADSPFTRRDYKMSCAARLEYQLANLHQWTTDVSGKALEVVNRTAETYRIAAQIYLQCRFFGLTISHPTIIKLNAKLSHVILWLPVAGPLYTALYPIWPFFIAAVTCNANMRDTLYNRVWDIRTREKSNLGTVLQQISALWVWMENEQNIEQRRQGWWEEMLGSVKPRAKLLSLG</sequence>
<accession>A0A1Z1CCS1</accession>
<dbReference type="GO" id="GO:0045944">
    <property type="term" value="P:positive regulation of transcription by RNA polymerase II"/>
    <property type="evidence" value="ECO:0007669"/>
    <property type="project" value="TreeGrafter"/>
</dbReference>
<evidence type="ECO:0000256" key="2">
    <source>
        <dbReference type="ARBA" id="ARBA00023242"/>
    </source>
</evidence>
<dbReference type="InterPro" id="IPR021858">
    <property type="entry name" value="Fun_TF"/>
</dbReference>
<dbReference type="Pfam" id="PF11951">
    <property type="entry name" value="Fungal_trans_2"/>
    <property type="match status" value="1"/>
</dbReference>
<protein>
    <submittedName>
        <fullName evidence="3">Uncharacterized protein</fullName>
    </submittedName>
</protein>
<keyword evidence="2" id="KW-0539">Nucleus</keyword>